<gene>
    <name evidence="3" type="ORF">LMG26858_01680</name>
</gene>
<name>A0A6S7CX33_9BURK</name>
<keyword evidence="4" id="KW-1185">Reference proteome</keyword>
<accession>A0A6S7CX33</accession>
<dbReference type="InterPro" id="IPR007684">
    <property type="entry name" value="Znf_Ogr/Delta"/>
</dbReference>
<evidence type="ECO:0000259" key="2">
    <source>
        <dbReference type="Pfam" id="PF04606"/>
    </source>
</evidence>
<feature type="domain" description="Zinc finger Ogr/Delta-type" evidence="2">
    <location>
        <begin position="7"/>
        <end position="52"/>
    </location>
</feature>
<sequence length="95" mass="10700">MNQLGQRCPHCDTWATVRHSVELSPTVRALYFQCRSLFCGHTWKSHLEMVCTVTPSAVARPSINLPISPKSENLRLLSASKADPRQQSMFGENDE</sequence>
<evidence type="ECO:0000313" key="3">
    <source>
        <dbReference type="EMBL" id="CAB3850456.1"/>
    </source>
</evidence>
<protein>
    <recommendedName>
        <fullName evidence="2">Zinc finger Ogr/Delta-type domain-containing protein</fullName>
    </recommendedName>
</protein>
<dbReference type="EMBL" id="CADILG010000009">
    <property type="protein sequence ID" value="CAB3850456.1"/>
    <property type="molecule type" value="Genomic_DNA"/>
</dbReference>
<dbReference type="AlphaFoldDB" id="A0A6S7CX33"/>
<feature type="region of interest" description="Disordered" evidence="1">
    <location>
        <begin position="75"/>
        <end position="95"/>
    </location>
</feature>
<dbReference type="Proteomes" id="UP000494117">
    <property type="component" value="Unassembled WGS sequence"/>
</dbReference>
<feature type="compositionally biased region" description="Polar residues" evidence="1">
    <location>
        <begin position="85"/>
        <end position="95"/>
    </location>
</feature>
<proteinExistence type="predicted"/>
<evidence type="ECO:0000313" key="4">
    <source>
        <dbReference type="Proteomes" id="UP000494117"/>
    </source>
</evidence>
<organism evidence="3 4">
    <name type="scientific">Achromobacter anxifer</name>
    <dbReference type="NCBI Taxonomy" id="1287737"/>
    <lineage>
        <taxon>Bacteria</taxon>
        <taxon>Pseudomonadati</taxon>
        <taxon>Pseudomonadota</taxon>
        <taxon>Betaproteobacteria</taxon>
        <taxon>Burkholderiales</taxon>
        <taxon>Alcaligenaceae</taxon>
        <taxon>Achromobacter</taxon>
    </lineage>
</organism>
<evidence type="ECO:0000256" key="1">
    <source>
        <dbReference type="SAM" id="MobiDB-lite"/>
    </source>
</evidence>
<reference evidence="3 4" key="1">
    <citation type="submission" date="2020-04" db="EMBL/GenBank/DDBJ databases">
        <authorList>
            <person name="De Canck E."/>
        </authorList>
    </citation>
    <scope>NUCLEOTIDE SEQUENCE [LARGE SCALE GENOMIC DNA]</scope>
    <source>
        <strain evidence="3 4">LMG 26858</strain>
    </source>
</reference>
<dbReference type="Pfam" id="PF04606">
    <property type="entry name" value="Ogr_Delta"/>
    <property type="match status" value="1"/>
</dbReference>
<dbReference type="RefSeq" id="WP_175206597.1">
    <property type="nucleotide sequence ID" value="NZ_CADILG010000009.1"/>
</dbReference>